<proteinExistence type="predicted"/>
<protein>
    <submittedName>
        <fullName evidence="1">Uncharacterized protein</fullName>
    </submittedName>
</protein>
<gene>
    <name evidence="1" type="ORF">K435DRAFT_907267</name>
</gene>
<sequence length="247" mass="28505">MWAQIPFMTEWIDESRLRTTSTCNLTHLKLQMYRSIGDDIAIPLLESLQSAPLEVLVFEGIKDGSLTLISRIAQIFPDLVGLTLIRRENHIQKKTKEATWPHQSWEYANQFNGFHRLKYFEWNFAVPFDDVTPSAMLTFEELASGSNNTDTSFKEWDEPMSEYFDDTQSVTLPFAVCCPTLKVITLYSCSCRFYCGISRGPKGKIQVEHGYNPPKGHNEQDWNPSFLQQGWEEEPPPNRKIKAILDM</sequence>
<dbReference type="OrthoDB" id="3058761at2759"/>
<dbReference type="EMBL" id="ML179291">
    <property type="protein sequence ID" value="THU92015.1"/>
    <property type="molecule type" value="Genomic_DNA"/>
</dbReference>
<reference evidence="1 2" key="1">
    <citation type="journal article" date="2019" name="Nat. Ecol. Evol.">
        <title>Megaphylogeny resolves global patterns of mushroom evolution.</title>
        <authorList>
            <person name="Varga T."/>
            <person name="Krizsan K."/>
            <person name="Foldi C."/>
            <person name="Dima B."/>
            <person name="Sanchez-Garcia M."/>
            <person name="Sanchez-Ramirez S."/>
            <person name="Szollosi G.J."/>
            <person name="Szarkandi J.G."/>
            <person name="Papp V."/>
            <person name="Albert L."/>
            <person name="Andreopoulos W."/>
            <person name="Angelini C."/>
            <person name="Antonin V."/>
            <person name="Barry K.W."/>
            <person name="Bougher N.L."/>
            <person name="Buchanan P."/>
            <person name="Buyck B."/>
            <person name="Bense V."/>
            <person name="Catcheside P."/>
            <person name="Chovatia M."/>
            <person name="Cooper J."/>
            <person name="Damon W."/>
            <person name="Desjardin D."/>
            <person name="Finy P."/>
            <person name="Geml J."/>
            <person name="Haridas S."/>
            <person name="Hughes K."/>
            <person name="Justo A."/>
            <person name="Karasinski D."/>
            <person name="Kautmanova I."/>
            <person name="Kiss B."/>
            <person name="Kocsube S."/>
            <person name="Kotiranta H."/>
            <person name="LaButti K.M."/>
            <person name="Lechner B.E."/>
            <person name="Liimatainen K."/>
            <person name="Lipzen A."/>
            <person name="Lukacs Z."/>
            <person name="Mihaltcheva S."/>
            <person name="Morgado L.N."/>
            <person name="Niskanen T."/>
            <person name="Noordeloos M.E."/>
            <person name="Ohm R.A."/>
            <person name="Ortiz-Santana B."/>
            <person name="Ovrebo C."/>
            <person name="Racz N."/>
            <person name="Riley R."/>
            <person name="Savchenko A."/>
            <person name="Shiryaev A."/>
            <person name="Soop K."/>
            <person name="Spirin V."/>
            <person name="Szebenyi C."/>
            <person name="Tomsovsky M."/>
            <person name="Tulloss R.E."/>
            <person name="Uehling J."/>
            <person name="Grigoriev I.V."/>
            <person name="Vagvolgyi C."/>
            <person name="Papp T."/>
            <person name="Martin F.M."/>
            <person name="Miettinen O."/>
            <person name="Hibbett D.S."/>
            <person name="Nagy L.G."/>
        </authorList>
    </citation>
    <scope>NUCLEOTIDE SEQUENCE [LARGE SCALE GENOMIC DNA]</scope>
    <source>
        <strain evidence="1 2">CBS 962.96</strain>
    </source>
</reference>
<dbReference type="AlphaFoldDB" id="A0A4V4HEQ2"/>
<accession>A0A4V4HEQ2</accession>
<organism evidence="1 2">
    <name type="scientific">Dendrothele bispora (strain CBS 962.96)</name>
    <dbReference type="NCBI Taxonomy" id="1314807"/>
    <lineage>
        <taxon>Eukaryota</taxon>
        <taxon>Fungi</taxon>
        <taxon>Dikarya</taxon>
        <taxon>Basidiomycota</taxon>
        <taxon>Agaricomycotina</taxon>
        <taxon>Agaricomycetes</taxon>
        <taxon>Agaricomycetidae</taxon>
        <taxon>Agaricales</taxon>
        <taxon>Agaricales incertae sedis</taxon>
        <taxon>Dendrothele</taxon>
    </lineage>
</organism>
<name>A0A4V4HEQ2_DENBC</name>
<dbReference type="Proteomes" id="UP000297245">
    <property type="component" value="Unassembled WGS sequence"/>
</dbReference>
<evidence type="ECO:0000313" key="2">
    <source>
        <dbReference type="Proteomes" id="UP000297245"/>
    </source>
</evidence>
<evidence type="ECO:0000313" key="1">
    <source>
        <dbReference type="EMBL" id="THU92015.1"/>
    </source>
</evidence>
<keyword evidence="2" id="KW-1185">Reference proteome</keyword>